<evidence type="ECO:0000256" key="6">
    <source>
        <dbReference type="ARBA" id="ARBA00023136"/>
    </source>
</evidence>
<evidence type="ECO:0000256" key="3">
    <source>
        <dbReference type="ARBA" id="ARBA00022519"/>
    </source>
</evidence>
<evidence type="ECO:0000313" key="11">
    <source>
        <dbReference type="Proteomes" id="UP000037146"/>
    </source>
</evidence>
<proteinExistence type="inferred from homology"/>
<dbReference type="Pfam" id="PF12821">
    <property type="entry name" value="ThrE_2"/>
    <property type="match status" value="1"/>
</dbReference>
<evidence type="ECO:0000256" key="1">
    <source>
        <dbReference type="ARBA" id="ARBA00004651"/>
    </source>
</evidence>
<feature type="transmembrane region" description="Helical" evidence="8">
    <location>
        <begin position="76"/>
        <end position="95"/>
    </location>
</feature>
<dbReference type="RefSeq" id="WP_049683423.1">
    <property type="nucleotide sequence ID" value="NZ_LFZW01000001.1"/>
</dbReference>
<dbReference type="AlphaFoldDB" id="A0A0K9GZQ7"/>
<feature type="transmembrane region" description="Helical" evidence="8">
    <location>
        <begin position="50"/>
        <end position="69"/>
    </location>
</feature>
<evidence type="ECO:0000313" key="10">
    <source>
        <dbReference type="EMBL" id="KMY52065.1"/>
    </source>
</evidence>
<dbReference type="GO" id="GO:0005886">
    <property type="term" value="C:plasma membrane"/>
    <property type="evidence" value="ECO:0007669"/>
    <property type="project" value="UniProtKB-SubCell"/>
</dbReference>
<keyword evidence="3" id="KW-0997">Cell inner membrane</keyword>
<feature type="transmembrane region" description="Helical" evidence="8">
    <location>
        <begin position="107"/>
        <end position="132"/>
    </location>
</feature>
<comment type="subcellular location">
    <subcellularLocation>
        <location evidence="1">Cell membrane</location>
        <topology evidence="1">Multi-pass membrane protein</topology>
    </subcellularLocation>
</comment>
<comment type="similarity">
    <text evidence="7">Belongs to the ThrE exporter (TC 2.A.79) family.</text>
</comment>
<dbReference type="InterPro" id="IPR050539">
    <property type="entry name" value="ThrE_Dicarb/AminoAcid_Exp"/>
</dbReference>
<dbReference type="PANTHER" id="PTHR34390">
    <property type="entry name" value="UPF0442 PROTEIN YJJB-RELATED"/>
    <property type="match status" value="1"/>
</dbReference>
<evidence type="ECO:0000256" key="4">
    <source>
        <dbReference type="ARBA" id="ARBA00022692"/>
    </source>
</evidence>
<dbReference type="GO" id="GO:0015744">
    <property type="term" value="P:succinate transport"/>
    <property type="evidence" value="ECO:0007669"/>
    <property type="project" value="TreeGrafter"/>
</dbReference>
<dbReference type="EMBL" id="LFZW01000001">
    <property type="protein sequence ID" value="KMY52065.1"/>
    <property type="molecule type" value="Genomic_DNA"/>
</dbReference>
<dbReference type="PANTHER" id="PTHR34390:SF1">
    <property type="entry name" value="SUCCINATE TRANSPORTER SUBUNIT YJJB-RELATED"/>
    <property type="match status" value="1"/>
</dbReference>
<dbReference type="STRING" id="1679170.AC625_23215"/>
<evidence type="ECO:0000259" key="9">
    <source>
        <dbReference type="Pfam" id="PF12821"/>
    </source>
</evidence>
<evidence type="ECO:0000256" key="8">
    <source>
        <dbReference type="SAM" id="Phobius"/>
    </source>
</evidence>
<gene>
    <name evidence="10" type="ORF">AC625_23215</name>
</gene>
<evidence type="ECO:0000256" key="5">
    <source>
        <dbReference type="ARBA" id="ARBA00022989"/>
    </source>
</evidence>
<sequence>MITQLITSFIASAAFGVIFNAPKGSLVKCGFIGMAGWFVYYMLYSRDVSSIMATLVASLIVAIISQFFAKLYKMPVIIFSVAGIIPLVPGGLSYDAMRHFVENDYNIAIQLAAKVIMLSGAIAMGLLFSEVINQLHQKFIKRRKLTGTLEGD</sequence>
<feature type="domain" description="Threonine/Serine exporter ThrE" evidence="9">
    <location>
        <begin position="4"/>
        <end position="132"/>
    </location>
</feature>
<organism evidence="10 11">
    <name type="scientific">Peribacillus loiseleuriae</name>
    <dbReference type="NCBI Taxonomy" id="1679170"/>
    <lineage>
        <taxon>Bacteria</taxon>
        <taxon>Bacillati</taxon>
        <taxon>Bacillota</taxon>
        <taxon>Bacilli</taxon>
        <taxon>Bacillales</taxon>
        <taxon>Bacillaceae</taxon>
        <taxon>Peribacillus</taxon>
    </lineage>
</organism>
<protein>
    <submittedName>
        <fullName evidence="10">Membrane protein</fullName>
    </submittedName>
</protein>
<keyword evidence="2" id="KW-1003">Cell membrane</keyword>
<keyword evidence="11" id="KW-1185">Reference proteome</keyword>
<dbReference type="OrthoDB" id="9810047at2"/>
<keyword evidence="4 8" id="KW-0812">Transmembrane</keyword>
<keyword evidence="6 8" id="KW-0472">Membrane</keyword>
<dbReference type="Proteomes" id="UP000037146">
    <property type="component" value="Unassembled WGS sequence"/>
</dbReference>
<dbReference type="InterPro" id="IPR024528">
    <property type="entry name" value="ThrE_2"/>
</dbReference>
<evidence type="ECO:0000256" key="2">
    <source>
        <dbReference type="ARBA" id="ARBA00022475"/>
    </source>
</evidence>
<reference evidence="11" key="1">
    <citation type="submission" date="2015-07" db="EMBL/GenBank/DDBJ databases">
        <title>Genome sequencing project for genomic taxonomy and phylogenomics of Bacillus-like bacteria.</title>
        <authorList>
            <person name="Liu B."/>
            <person name="Wang J."/>
            <person name="Zhu Y."/>
            <person name="Liu G."/>
            <person name="Chen Q."/>
            <person name="Chen Z."/>
            <person name="Lan J."/>
            <person name="Che J."/>
            <person name="Ge C."/>
            <person name="Shi H."/>
            <person name="Pan Z."/>
            <person name="Liu X."/>
        </authorList>
    </citation>
    <scope>NUCLEOTIDE SEQUENCE [LARGE SCALE GENOMIC DNA]</scope>
    <source>
        <strain evidence="11">FJAT-27997</strain>
    </source>
</reference>
<accession>A0A0K9GZQ7</accession>
<evidence type="ECO:0000256" key="7">
    <source>
        <dbReference type="ARBA" id="ARBA00034125"/>
    </source>
</evidence>
<dbReference type="PATRIC" id="fig|1679170.3.peg.5202"/>
<comment type="caution">
    <text evidence="10">The sequence shown here is derived from an EMBL/GenBank/DDBJ whole genome shotgun (WGS) entry which is preliminary data.</text>
</comment>
<name>A0A0K9GZQ7_9BACI</name>
<keyword evidence="5 8" id="KW-1133">Transmembrane helix</keyword>